<dbReference type="PANTHER" id="PTHR11771">
    <property type="entry name" value="LIPOXYGENASE"/>
    <property type="match status" value="1"/>
</dbReference>
<dbReference type="InterPro" id="IPR013819">
    <property type="entry name" value="LipOase_C"/>
</dbReference>
<name>A0A4W5RI03_9TELE</name>
<keyword evidence="3" id="KW-0560">Oxidoreductase</keyword>
<keyword evidence="6" id="KW-1185">Reference proteome</keyword>
<dbReference type="SUPFAM" id="SSF48484">
    <property type="entry name" value="Lipoxigenase"/>
    <property type="match status" value="1"/>
</dbReference>
<dbReference type="InterPro" id="IPR036226">
    <property type="entry name" value="LipOase_C_sf"/>
</dbReference>
<evidence type="ECO:0000313" key="6">
    <source>
        <dbReference type="Proteomes" id="UP000314982"/>
    </source>
</evidence>
<keyword evidence="2" id="KW-0223">Dioxygenase</keyword>
<reference evidence="6" key="1">
    <citation type="submission" date="2018-06" db="EMBL/GenBank/DDBJ databases">
        <title>Genome assembly of Danube salmon.</title>
        <authorList>
            <person name="Macqueen D.J."/>
            <person name="Gundappa M.K."/>
        </authorList>
    </citation>
    <scope>NUCLEOTIDE SEQUENCE [LARGE SCALE GENOMIC DNA]</scope>
</reference>
<sequence length="136" mass="15626">WVFLSCGGPHERHNNQSFFFMLQYDYGGWMPNTPISLQQPPPTTKGQSTESTMLEKVSTTSQGLSTMWLLSRKITHFVPLGDYPEEQFPEKNPLEKIKDLLKELKVFNYKIKARNVGLALPYTYLNPENVENCVAI</sequence>
<dbReference type="InterPro" id="IPR000907">
    <property type="entry name" value="LipOase"/>
</dbReference>
<reference evidence="5" key="2">
    <citation type="submission" date="2025-08" db="UniProtKB">
        <authorList>
            <consortium name="Ensembl"/>
        </authorList>
    </citation>
    <scope>IDENTIFICATION</scope>
</reference>
<evidence type="ECO:0000313" key="5">
    <source>
        <dbReference type="Ensembl" id="ENSHHUP00000084014.1"/>
    </source>
</evidence>
<evidence type="ECO:0000256" key="3">
    <source>
        <dbReference type="ARBA" id="ARBA00023002"/>
    </source>
</evidence>
<evidence type="ECO:0000256" key="1">
    <source>
        <dbReference type="ARBA" id="ARBA00022723"/>
    </source>
</evidence>
<reference evidence="5" key="3">
    <citation type="submission" date="2025-09" db="UniProtKB">
        <authorList>
            <consortium name="Ensembl"/>
        </authorList>
    </citation>
    <scope>IDENTIFICATION</scope>
</reference>
<feature type="domain" description="Lipoxygenase" evidence="4">
    <location>
        <begin position="23"/>
        <end position="136"/>
    </location>
</feature>
<dbReference type="AlphaFoldDB" id="A0A4W5RI03"/>
<dbReference type="STRING" id="62062.ENSHHUP00000084014"/>
<organism evidence="5 6">
    <name type="scientific">Hucho hucho</name>
    <name type="common">huchen</name>
    <dbReference type="NCBI Taxonomy" id="62062"/>
    <lineage>
        <taxon>Eukaryota</taxon>
        <taxon>Metazoa</taxon>
        <taxon>Chordata</taxon>
        <taxon>Craniata</taxon>
        <taxon>Vertebrata</taxon>
        <taxon>Euteleostomi</taxon>
        <taxon>Actinopterygii</taxon>
        <taxon>Neopterygii</taxon>
        <taxon>Teleostei</taxon>
        <taxon>Protacanthopterygii</taxon>
        <taxon>Salmoniformes</taxon>
        <taxon>Salmonidae</taxon>
        <taxon>Salmoninae</taxon>
        <taxon>Hucho</taxon>
    </lineage>
</organism>
<evidence type="ECO:0000256" key="2">
    <source>
        <dbReference type="ARBA" id="ARBA00022964"/>
    </source>
</evidence>
<accession>A0A4W5RI03</accession>
<dbReference type="PROSITE" id="PS51393">
    <property type="entry name" value="LIPOXYGENASE_3"/>
    <property type="match status" value="1"/>
</dbReference>
<proteinExistence type="predicted"/>
<protein>
    <recommendedName>
        <fullName evidence="4">Lipoxygenase domain-containing protein</fullName>
    </recommendedName>
</protein>
<dbReference type="GO" id="GO:0016702">
    <property type="term" value="F:oxidoreductase activity, acting on single donors with incorporation of molecular oxygen, incorporation of two atoms of oxygen"/>
    <property type="evidence" value="ECO:0007669"/>
    <property type="project" value="InterPro"/>
</dbReference>
<dbReference type="GO" id="GO:0034440">
    <property type="term" value="P:lipid oxidation"/>
    <property type="evidence" value="ECO:0007669"/>
    <property type="project" value="InterPro"/>
</dbReference>
<dbReference type="GO" id="GO:0046872">
    <property type="term" value="F:metal ion binding"/>
    <property type="evidence" value="ECO:0007669"/>
    <property type="project" value="UniProtKB-KW"/>
</dbReference>
<dbReference type="Ensembl" id="ENSHHUT00000086650.1">
    <property type="protein sequence ID" value="ENSHHUP00000084014.1"/>
    <property type="gene ID" value="ENSHHUG00000048724.1"/>
</dbReference>
<keyword evidence="1" id="KW-0479">Metal-binding</keyword>
<evidence type="ECO:0000259" key="4">
    <source>
        <dbReference type="PROSITE" id="PS51393"/>
    </source>
</evidence>
<dbReference type="GeneTree" id="ENSGT00940000166257"/>
<dbReference type="Proteomes" id="UP000314982">
    <property type="component" value="Unassembled WGS sequence"/>
</dbReference>
<dbReference type="Gene3D" id="1.20.245.10">
    <property type="entry name" value="Lipoxygenase-1, Domain 5"/>
    <property type="match status" value="1"/>
</dbReference>